<keyword evidence="3" id="KW-1185">Reference proteome</keyword>
<evidence type="ECO:0000313" key="2">
    <source>
        <dbReference type="EMBL" id="MFC6396365.1"/>
    </source>
</evidence>
<comment type="caution">
    <text evidence="2">The sequence shown here is derived from an EMBL/GenBank/DDBJ whole genome shotgun (WGS) entry which is preliminary data.</text>
</comment>
<dbReference type="RefSeq" id="WP_343884998.1">
    <property type="nucleotide sequence ID" value="NZ_BAAAKI010000004.1"/>
</dbReference>
<keyword evidence="1" id="KW-0472">Membrane</keyword>
<gene>
    <name evidence="2" type="ORF">ACFP57_05105</name>
</gene>
<reference evidence="3" key="1">
    <citation type="journal article" date="2019" name="Int. J. Syst. Evol. Microbiol.">
        <title>The Global Catalogue of Microorganisms (GCM) 10K type strain sequencing project: providing services to taxonomists for standard genome sequencing and annotation.</title>
        <authorList>
            <consortium name="The Broad Institute Genomics Platform"/>
            <consortium name="The Broad Institute Genome Sequencing Center for Infectious Disease"/>
            <person name="Wu L."/>
            <person name="Ma J."/>
        </authorList>
    </citation>
    <scope>NUCLEOTIDE SEQUENCE [LARGE SCALE GENOMIC DNA]</scope>
    <source>
        <strain evidence="3">CGMCC 1.15277</strain>
    </source>
</reference>
<proteinExistence type="predicted"/>
<name>A0ABW1WZ10_9ACTN</name>
<dbReference type="Proteomes" id="UP001596266">
    <property type="component" value="Unassembled WGS sequence"/>
</dbReference>
<keyword evidence="1" id="KW-0812">Transmembrane</keyword>
<evidence type="ECO:0000256" key="1">
    <source>
        <dbReference type="SAM" id="Phobius"/>
    </source>
</evidence>
<keyword evidence="1" id="KW-1133">Transmembrane helix</keyword>
<organism evidence="2 3">
    <name type="scientific">Luteococcus sanguinis</name>
    <dbReference type="NCBI Taxonomy" id="174038"/>
    <lineage>
        <taxon>Bacteria</taxon>
        <taxon>Bacillati</taxon>
        <taxon>Actinomycetota</taxon>
        <taxon>Actinomycetes</taxon>
        <taxon>Propionibacteriales</taxon>
        <taxon>Propionibacteriaceae</taxon>
        <taxon>Luteococcus</taxon>
    </lineage>
</organism>
<accession>A0ABW1WZ10</accession>
<protein>
    <submittedName>
        <fullName evidence="2">Uncharacterized protein</fullName>
    </submittedName>
</protein>
<sequence length="53" mass="5608">MAHFDVLALVVASLSMALVSLAALVTLLFPSAARVGRGRRRDTAATPRPEETT</sequence>
<dbReference type="EMBL" id="JBHSUA010000009">
    <property type="protein sequence ID" value="MFC6396365.1"/>
    <property type="molecule type" value="Genomic_DNA"/>
</dbReference>
<evidence type="ECO:0000313" key="3">
    <source>
        <dbReference type="Proteomes" id="UP001596266"/>
    </source>
</evidence>
<feature type="transmembrane region" description="Helical" evidence="1">
    <location>
        <begin position="6"/>
        <end position="29"/>
    </location>
</feature>